<reference evidence="3" key="1">
    <citation type="submission" date="2021-11" db="EMBL/GenBank/DDBJ databases">
        <authorList>
            <person name="Schell T."/>
        </authorList>
    </citation>
    <scope>NUCLEOTIDE SEQUENCE</scope>
    <source>
        <strain evidence="3">M5</strain>
    </source>
</reference>
<feature type="chain" id="PRO_5035253549" evidence="2">
    <location>
        <begin position="17"/>
        <end position="135"/>
    </location>
</feature>
<keyword evidence="4" id="KW-1185">Reference proteome</keyword>
<protein>
    <submittedName>
        <fullName evidence="3">Uncharacterized protein</fullName>
    </submittedName>
</protein>
<evidence type="ECO:0000313" key="3">
    <source>
        <dbReference type="EMBL" id="CAH0107554.1"/>
    </source>
</evidence>
<sequence>MSRIFMLMLLVAVAVALPYPQDAAAPVVAAPVEVPVPGADGEKVDERHRRPHGGYGGGYNQGYGGYNQGYGGYNQGYNGYSQGYGNNYNNYGGYGGYGGLGWREGQKPGEGSPDAAAAPVDAAVPPPATGEVTFQ</sequence>
<evidence type="ECO:0000256" key="2">
    <source>
        <dbReference type="SAM" id="SignalP"/>
    </source>
</evidence>
<name>A0A8J2RW56_9CRUS</name>
<dbReference type="Proteomes" id="UP000789390">
    <property type="component" value="Unassembled WGS sequence"/>
</dbReference>
<gene>
    <name evidence="3" type="ORF">DGAL_LOCUS10874</name>
</gene>
<feature type="signal peptide" evidence="2">
    <location>
        <begin position="1"/>
        <end position="16"/>
    </location>
</feature>
<feature type="compositionally biased region" description="Low complexity" evidence="1">
    <location>
        <begin position="113"/>
        <end position="123"/>
    </location>
</feature>
<feature type="region of interest" description="Disordered" evidence="1">
    <location>
        <begin position="36"/>
        <end position="58"/>
    </location>
</feature>
<evidence type="ECO:0000256" key="1">
    <source>
        <dbReference type="SAM" id="MobiDB-lite"/>
    </source>
</evidence>
<keyword evidence="2" id="KW-0732">Signal</keyword>
<proteinExistence type="predicted"/>
<comment type="caution">
    <text evidence="3">The sequence shown here is derived from an EMBL/GenBank/DDBJ whole genome shotgun (WGS) entry which is preliminary data.</text>
</comment>
<organism evidence="3 4">
    <name type="scientific">Daphnia galeata</name>
    <dbReference type="NCBI Taxonomy" id="27404"/>
    <lineage>
        <taxon>Eukaryota</taxon>
        <taxon>Metazoa</taxon>
        <taxon>Ecdysozoa</taxon>
        <taxon>Arthropoda</taxon>
        <taxon>Crustacea</taxon>
        <taxon>Branchiopoda</taxon>
        <taxon>Diplostraca</taxon>
        <taxon>Cladocera</taxon>
        <taxon>Anomopoda</taxon>
        <taxon>Daphniidae</taxon>
        <taxon>Daphnia</taxon>
    </lineage>
</organism>
<feature type="region of interest" description="Disordered" evidence="1">
    <location>
        <begin position="103"/>
        <end position="135"/>
    </location>
</feature>
<accession>A0A8J2RW56</accession>
<evidence type="ECO:0000313" key="4">
    <source>
        <dbReference type="Proteomes" id="UP000789390"/>
    </source>
</evidence>
<dbReference type="EMBL" id="CAKKLH010000277">
    <property type="protein sequence ID" value="CAH0107554.1"/>
    <property type="molecule type" value="Genomic_DNA"/>
</dbReference>
<dbReference type="AlphaFoldDB" id="A0A8J2RW56"/>